<reference evidence="1 2" key="1">
    <citation type="submission" date="2016-03" db="EMBL/GenBank/DDBJ databases">
        <title>EvidentialGene: Evidence-directed Construction of Genes on Genomes.</title>
        <authorList>
            <person name="Gilbert D.G."/>
            <person name="Choi J.-H."/>
            <person name="Mockaitis K."/>
            <person name="Colbourne J."/>
            <person name="Pfrender M."/>
        </authorList>
    </citation>
    <scope>NUCLEOTIDE SEQUENCE [LARGE SCALE GENOMIC DNA]</scope>
    <source>
        <strain evidence="1 2">Xinb3</strain>
        <tissue evidence="1">Complete organism</tissue>
    </source>
</reference>
<organism evidence="1 2">
    <name type="scientific">Daphnia magna</name>
    <dbReference type="NCBI Taxonomy" id="35525"/>
    <lineage>
        <taxon>Eukaryota</taxon>
        <taxon>Metazoa</taxon>
        <taxon>Ecdysozoa</taxon>
        <taxon>Arthropoda</taxon>
        <taxon>Crustacea</taxon>
        <taxon>Branchiopoda</taxon>
        <taxon>Diplostraca</taxon>
        <taxon>Cladocera</taxon>
        <taxon>Anomopoda</taxon>
        <taxon>Daphniidae</taxon>
        <taxon>Daphnia</taxon>
    </lineage>
</organism>
<evidence type="ECO:0000313" key="2">
    <source>
        <dbReference type="Proteomes" id="UP000076858"/>
    </source>
</evidence>
<name>A0A164PP09_9CRUS</name>
<dbReference type="AlphaFoldDB" id="A0A164PP09"/>
<keyword evidence="2" id="KW-1185">Reference proteome</keyword>
<protein>
    <submittedName>
        <fullName evidence="1">Uncharacterized protein</fullName>
    </submittedName>
</protein>
<dbReference type="EMBL" id="LRGB01002580">
    <property type="protein sequence ID" value="KZS07011.1"/>
    <property type="molecule type" value="Genomic_DNA"/>
</dbReference>
<proteinExistence type="predicted"/>
<accession>A0A164PP09</accession>
<sequence length="67" mass="7821">MLRSGKKTYAFIFVRPFYQTFSQGRSEGTRWCVIMAVETFSFQHSISLHVHNSRSVSDRQKMAAIFD</sequence>
<evidence type="ECO:0000313" key="1">
    <source>
        <dbReference type="EMBL" id="KZS07011.1"/>
    </source>
</evidence>
<gene>
    <name evidence="1" type="ORF">APZ42_029551</name>
</gene>
<dbReference type="Proteomes" id="UP000076858">
    <property type="component" value="Unassembled WGS sequence"/>
</dbReference>
<comment type="caution">
    <text evidence="1">The sequence shown here is derived from an EMBL/GenBank/DDBJ whole genome shotgun (WGS) entry which is preliminary data.</text>
</comment>